<dbReference type="PANTHER" id="PTHR24321:SF8">
    <property type="entry name" value="ESTRADIOL 17-BETA-DEHYDROGENASE 8-RELATED"/>
    <property type="match status" value="1"/>
</dbReference>
<dbReference type="PRINTS" id="PR00081">
    <property type="entry name" value="GDHRDH"/>
</dbReference>
<dbReference type="Proteomes" id="UP001057580">
    <property type="component" value="Chromosome"/>
</dbReference>
<accession>A0A9E7R0P3</accession>
<evidence type="ECO:0000256" key="2">
    <source>
        <dbReference type="ARBA" id="ARBA00023002"/>
    </source>
</evidence>
<dbReference type="GeneID" id="74943820"/>
<organism evidence="3 4">
    <name type="scientific">Salinirubellus salinus</name>
    <dbReference type="NCBI Taxonomy" id="1364945"/>
    <lineage>
        <taxon>Archaea</taxon>
        <taxon>Methanobacteriati</taxon>
        <taxon>Methanobacteriota</taxon>
        <taxon>Stenosarchaea group</taxon>
        <taxon>Halobacteria</taxon>
        <taxon>Halobacteriales</taxon>
        <taxon>Natronomonadaceae</taxon>
        <taxon>Salinirubellus</taxon>
    </lineage>
</organism>
<sequence length="251" mass="26137">MDGIQDGVAVVTGAGSGIGRETARRFAREGASVVVADVDEDGGHDTVEMIGDDGGEATFVRTDVSDQGEVDRMVQTALDEYGGLDFAHNNAGIEGDNAPLADDTEENWDAVIDVNLKGVWRCMQAEIPAMLERGGGRIVNTASISGQTGSGGAPYVASKHGVIGLTRKAAVDYSGENIRVNAVCPGIIQTPMIDRAQEDSAELLEQMTAATPAGRLGQPEEIASAVVWLCSDGASYVMGHPFTIDGALTVQ</sequence>
<dbReference type="KEGG" id="ssai:N0B31_15320"/>
<dbReference type="SUPFAM" id="SSF51735">
    <property type="entry name" value="NAD(P)-binding Rossmann-fold domains"/>
    <property type="match status" value="1"/>
</dbReference>
<dbReference type="GO" id="GO:0047936">
    <property type="term" value="F:glucose 1-dehydrogenase [NAD(P)+] activity"/>
    <property type="evidence" value="ECO:0007669"/>
    <property type="project" value="UniProtKB-EC"/>
</dbReference>
<dbReference type="PANTHER" id="PTHR24321">
    <property type="entry name" value="DEHYDROGENASES, SHORT CHAIN"/>
    <property type="match status" value="1"/>
</dbReference>
<name>A0A9E7R0P3_9EURY</name>
<gene>
    <name evidence="3" type="ORF">N0B31_15320</name>
</gene>
<dbReference type="FunFam" id="3.40.50.720:FF:000084">
    <property type="entry name" value="Short-chain dehydrogenase reductase"/>
    <property type="match status" value="1"/>
</dbReference>
<dbReference type="NCBIfam" id="NF005559">
    <property type="entry name" value="PRK07231.1"/>
    <property type="match status" value="1"/>
</dbReference>
<dbReference type="PROSITE" id="PS00061">
    <property type="entry name" value="ADH_SHORT"/>
    <property type="match status" value="1"/>
</dbReference>
<dbReference type="InterPro" id="IPR020904">
    <property type="entry name" value="Sc_DH/Rdtase_CS"/>
</dbReference>
<dbReference type="NCBIfam" id="NF009466">
    <property type="entry name" value="PRK12826.1-2"/>
    <property type="match status" value="1"/>
</dbReference>
<dbReference type="RefSeq" id="WP_260592498.1">
    <property type="nucleotide sequence ID" value="NZ_CP104003.1"/>
</dbReference>
<protein>
    <submittedName>
        <fullName evidence="3">Glucose 1-dehydrogenase</fullName>
        <ecNumber evidence="3">1.1.1.47</ecNumber>
    </submittedName>
</protein>
<dbReference type="Gene3D" id="3.40.50.720">
    <property type="entry name" value="NAD(P)-binding Rossmann-like Domain"/>
    <property type="match status" value="1"/>
</dbReference>
<evidence type="ECO:0000313" key="4">
    <source>
        <dbReference type="Proteomes" id="UP001057580"/>
    </source>
</evidence>
<dbReference type="Pfam" id="PF13561">
    <property type="entry name" value="adh_short_C2"/>
    <property type="match status" value="1"/>
</dbReference>
<dbReference type="EC" id="1.1.1.47" evidence="3"/>
<evidence type="ECO:0000313" key="3">
    <source>
        <dbReference type="EMBL" id="UWM53504.1"/>
    </source>
</evidence>
<dbReference type="EMBL" id="CP104003">
    <property type="protein sequence ID" value="UWM53504.1"/>
    <property type="molecule type" value="Genomic_DNA"/>
</dbReference>
<comment type="similarity">
    <text evidence="1">Belongs to the short-chain dehydrogenases/reductases (SDR) family.</text>
</comment>
<proteinExistence type="inferred from homology"/>
<evidence type="ECO:0000256" key="1">
    <source>
        <dbReference type="ARBA" id="ARBA00006484"/>
    </source>
</evidence>
<dbReference type="PRINTS" id="PR00080">
    <property type="entry name" value="SDRFAMILY"/>
</dbReference>
<keyword evidence="4" id="KW-1185">Reference proteome</keyword>
<dbReference type="InterPro" id="IPR002347">
    <property type="entry name" value="SDR_fam"/>
</dbReference>
<dbReference type="InterPro" id="IPR036291">
    <property type="entry name" value="NAD(P)-bd_dom_sf"/>
</dbReference>
<keyword evidence="2 3" id="KW-0560">Oxidoreductase</keyword>
<reference evidence="3" key="1">
    <citation type="submission" date="2022-09" db="EMBL/GenBank/DDBJ databases">
        <title>Diverse halophilic archaea isolated from saline environments.</title>
        <authorList>
            <person name="Cui H.-L."/>
        </authorList>
    </citation>
    <scope>NUCLEOTIDE SEQUENCE</scope>
    <source>
        <strain evidence="3">ZS-35-S2</strain>
    </source>
</reference>
<dbReference type="AlphaFoldDB" id="A0A9E7R0P3"/>